<keyword evidence="1" id="KW-0175">Coiled coil</keyword>
<name>A0A1M5G1M0_9BACT</name>
<evidence type="ECO:0000256" key="2">
    <source>
        <dbReference type="SAM" id="MobiDB-lite"/>
    </source>
</evidence>
<keyword evidence="4" id="KW-1185">Reference proteome</keyword>
<evidence type="ECO:0000256" key="1">
    <source>
        <dbReference type="SAM" id="Coils"/>
    </source>
</evidence>
<feature type="coiled-coil region" evidence="1">
    <location>
        <begin position="111"/>
        <end position="138"/>
    </location>
</feature>
<protein>
    <submittedName>
        <fullName evidence="3">Uncharacterized protein</fullName>
    </submittedName>
</protein>
<dbReference type="AlphaFoldDB" id="A0A1M5G1M0"/>
<gene>
    <name evidence="3" type="ORF">SAMN05444008_11560</name>
</gene>
<dbReference type="EMBL" id="FQUO01000015">
    <property type="protein sequence ID" value="SHF97534.1"/>
    <property type="molecule type" value="Genomic_DNA"/>
</dbReference>
<proteinExistence type="predicted"/>
<evidence type="ECO:0000313" key="4">
    <source>
        <dbReference type="Proteomes" id="UP000184368"/>
    </source>
</evidence>
<feature type="compositionally biased region" description="Basic and acidic residues" evidence="2">
    <location>
        <begin position="503"/>
        <end position="518"/>
    </location>
</feature>
<reference evidence="3 4" key="1">
    <citation type="submission" date="2016-11" db="EMBL/GenBank/DDBJ databases">
        <authorList>
            <person name="Jaros S."/>
            <person name="Januszkiewicz K."/>
            <person name="Wedrychowicz H."/>
        </authorList>
    </citation>
    <scope>NUCLEOTIDE SEQUENCE [LARGE SCALE GENOMIC DNA]</scope>
    <source>
        <strain evidence="3 4">DSM 26897</strain>
    </source>
</reference>
<sequence length="1007" mass="111326">MSDHLQPKTVSIYIDDAPGIEAYNRLSKKQDDYNTKIAEGSKRAEQLAKDLKKALDSGKSGDAIQKKLDSVNKTLDKNREALAKVTSQQQALAQQLDSKSGPSLKSQAALVQRLYNEYQRLGTNTKEAEQKLLEYANQARVLDQMREKVASVRKVQQDSTAAGSSWLSSFAGNLAAGAVMKVGSLVEGFFSDAVTGAMEAEAGVARFQSTMANLGREDAFDRLSAKADEMAEKFKYLDNDDVLAVFDKLVTYGKLTEKQMNDLMPVIIDFAAKQRITLEESASVVIKALEGNGKALKDYGIDIKDAETTTERFNVVMTDLASKVEGAGEAFQNTAAGGVAEARQQFDNLKEDIGTQLIPVLATLLGWLNKIITGLGYMKDKATNTFSDVKALLTGGVSGLLANRGNREVERQAGFEAQASSQFIQSFDGKGQEEISKALIELQQNLQAKQKLATSKYTPKDQVIAAQQAVRVLKLEIDGLLKLQDSLSNTETLGINAGGTGKTKKEKDKKDPKVEQAKKDAEELEKYLKQKAFDLSQFDATEQEKELDRAYKTWEEKKLLAHGNQAQLKHLEELYWQEITQIQTKYGRLQTAEFEKKQQERIKRMEDLSKSAMAGGMAQLRGVSEAISNGLAKADRRKLDAAELKVIQTSGREQLQAKLDLLKEEERQELAQAGLTEERKLIIEEQYRQSRKQAEFDYYASIAESYFAYAQQVLTLATMFDQLMSAREDQQLAKEQRANDRRKSGYRTLLNNKLVSQQEYNRRIAQMDADLDARKAEIEKKQFERQKKINIAQAIANGAMAVTKILAETPKFDFGVATAIQIGLAAATTATQVALITKQKPQFRDGGQLLDGPSHEQGGVPLFSRSGAYYGEAEGGEVILSRKTVRNNPDLVGALLYSSMNRSGAPIVPAFRTRTYQSIDYGGLSRSIQRSRYYANGGTLPTQPAAQPGNGGTGQVVAAMPAEVVDLLRDIRTYLGIPPKAYMVLSEAQAVQDQYNQLKSDSTFRKQ</sequence>
<dbReference type="RefSeq" id="WP_073045974.1">
    <property type="nucleotide sequence ID" value="NZ_FQUO01000015.1"/>
</dbReference>
<organism evidence="3 4">
    <name type="scientific">Cnuella takakiae</name>
    <dbReference type="NCBI Taxonomy" id="1302690"/>
    <lineage>
        <taxon>Bacteria</taxon>
        <taxon>Pseudomonadati</taxon>
        <taxon>Bacteroidota</taxon>
        <taxon>Chitinophagia</taxon>
        <taxon>Chitinophagales</taxon>
        <taxon>Chitinophagaceae</taxon>
        <taxon>Cnuella</taxon>
    </lineage>
</organism>
<dbReference type="OrthoDB" id="87691at563835"/>
<dbReference type="STRING" id="1302690.BUE76_10610"/>
<accession>A0A1M5G1M0</accession>
<feature type="region of interest" description="Disordered" evidence="2">
    <location>
        <begin position="492"/>
        <end position="518"/>
    </location>
</feature>
<evidence type="ECO:0000313" key="3">
    <source>
        <dbReference type="EMBL" id="SHF97534.1"/>
    </source>
</evidence>
<dbReference type="Proteomes" id="UP000184368">
    <property type="component" value="Unassembled WGS sequence"/>
</dbReference>